<dbReference type="Gene3D" id="1.20.1530.20">
    <property type="match status" value="1"/>
</dbReference>
<proteinExistence type="predicted"/>
<feature type="signal peptide" evidence="5">
    <location>
        <begin position="1"/>
        <end position="27"/>
    </location>
</feature>
<organism evidence="6 7">
    <name type="scientific">Paralvinella palmiformis</name>
    <dbReference type="NCBI Taxonomy" id="53620"/>
    <lineage>
        <taxon>Eukaryota</taxon>
        <taxon>Metazoa</taxon>
        <taxon>Spiralia</taxon>
        <taxon>Lophotrochozoa</taxon>
        <taxon>Annelida</taxon>
        <taxon>Polychaeta</taxon>
        <taxon>Sedentaria</taxon>
        <taxon>Canalipalpata</taxon>
        <taxon>Terebellida</taxon>
        <taxon>Terebelliformia</taxon>
        <taxon>Alvinellidae</taxon>
        <taxon>Paralvinella</taxon>
    </lineage>
</organism>
<comment type="caution">
    <text evidence="6">The sequence shown here is derived from an EMBL/GenBank/DDBJ whole genome shotgun (WGS) entry which is preliminary data.</text>
</comment>
<protein>
    <submittedName>
        <fullName evidence="6">Uncharacterized protein</fullName>
    </submittedName>
</protein>
<dbReference type="InterPro" id="IPR038770">
    <property type="entry name" value="Na+/solute_symporter_sf"/>
</dbReference>
<keyword evidence="3" id="KW-1133">Transmembrane helix</keyword>
<accession>A0AAD9J7G0</accession>
<name>A0AAD9J7G0_9ANNE</name>
<evidence type="ECO:0000313" key="6">
    <source>
        <dbReference type="EMBL" id="KAK2147844.1"/>
    </source>
</evidence>
<dbReference type="Pfam" id="PF01758">
    <property type="entry name" value="SBF"/>
    <property type="match status" value="1"/>
</dbReference>
<keyword evidence="2" id="KW-0812">Transmembrane</keyword>
<keyword evidence="4" id="KW-0472">Membrane</keyword>
<dbReference type="Proteomes" id="UP001208570">
    <property type="component" value="Unassembled WGS sequence"/>
</dbReference>
<evidence type="ECO:0000256" key="1">
    <source>
        <dbReference type="ARBA" id="ARBA00004141"/>
    </source>
</evidence>
<dbReference type="GO" id="GO:0016020">
    <property type="term" value="C:membrane"/>
    <property type="evidence" value="ECO:0007669"/>
    <property type="project" value="UniProtKB-SubCell"/>
</dbReference>
<comment type="subcellular location">
    <subcellularLocation>
        <location evidence="1">Membrane</location>
        <topology evidence="1">Multi-pass membrane protein</topology>
    </subcellularLocation>
</comment>
<gene>
    <name evidence="6" type="ORF">LSH36_532g06047</name>
</gene>
<evidence type="ECO:0000256" key="4">
    <source>
        <dbReference type="ARBA" id="ARBA00023136"/>
    </source>
</evidence>
<reference evidence="6" key="1">
    <citation type="journal article" date="2023" name="Mol. Biol. Evol.">
        <title>Third-Generation Sequencing Reveals the Adaptive Role of the Epigenome in Three Deep-Sea Polychaetes.</title>
        <authorList>
            <person name="Perez M."/>
            <person name="Aroh O."/>
            <person name="Sun Y."/>
            <person name="Lan Y."/>
            <person name="Juniper S.K."/>
            <person name="Young C.R."/>
            <person name="Angers B."/>
            <person name="Qian P.Y."/>
        </authorList>
    </citation>
    <scope>NUCLEOTIDE SEQUENCE</scope>
    <source>
        <strain evidence="6">P08H-3</strain>
    </source>
</reference>
<feature type="chain" id="PRO_5042186172" evidence="5">
    <location>
        <begin position="28"/>
        <end position="269"/>
    </location>
</feature>
<evidence type="ECO:0000313" key="7">
    <source>
        <dbReference type="Proteomes" id="UP001208570"/>
    </source>
</evidence>
<dbReference type="InterPro" id="IPR002657">
    <property type="entry name" value="BilAc:Na_symport/Acr3"/>
</dbReference>
<keyword evidence="7" id="KW-1185">Reference proteome</keyword>
<evidence type="ECO:0000256" key="5">
    <source>
        <dbReference type="SAM" id="SignalP"/>
    </source>
</evidence>
<dbReference type="AlphaFoldDB" id="A0AAD9J7G0"/>
<sequence>MAEPTNKACVFVAILLTALQFLHVAQGLTVTANGTLILEDNSEISLEFDPPQITDLETKHEQHVYFNVTLLSFGKRADVVSKDNFASSALDMHTVPDNVWIRVQCDHQKNAIIPDPRDFRLVDVISRNTDLDPELNSTNPENGPLYFTVRGLFLGYSRVNFYINDMVAKNNSFASHDSGFVEEGTLLPIEYTVAVIREKRIVDNVFIAAVAFLVFFSNMGMGCKVDLDVVKEILKKPIAPSIGFCCQYIIMPLIPHGHHVTGLTSVEAK</sequence>
<evidence type="ECO:0000256" key="2">
    <source>
        <dbReference type="ARBA" id="ARBA00022692"/>
    </source>
</evidence>
<dbReference type="EMBL" id="JAODUP010000534">
    <property type="protein sequence ID" value="KAK2147844.1"/>
    <property type="molecule type" value="Genomic_DNA"/>
</dbReference>
<evidence type="ECO:0000256" key="3">
    <source>
        <dbReference type="ARBA" id="ARBA00022989"/>
    </source>
</evidence>
<keyword evidence="5" id="KW-0732">Signal</keyword>